<organism evidence="4 5">
    <name type="scientific">Plasmodium relictum</name>
    <dbReference type="NCBI Taxonomy" id="85471"/>
    <lineage>
        <taxon>Eukaryota</taxon>
        <taxon>Sar</taxon>
        <taxon>Alveolata</taxon>
        <taxon>Apicomplexa</taxon>
        <taxon>Aconoidasida</taxon>
        <taxon>Haemosporida</taxon>
        <taxon>Plasmodiidae</taxon>
        <taxon>Plasmodium</taxon>
        <taxon>Plasmodium (Haemamoeba)</taxon>
    </lineage>
</organism>
<evidence type="ECO:0000256" key="1">
    <source>
        <dbReference type="ARBA" id="ARBA00022603"/>
    </source>
</evidence>
<keyword evidence="2 4" id="KW-0808">Transferase</keyword>
<accession>A0A1J1H6T3</accession>
<dbReference type="FunFam" id="3.40.50.150:FF:000489">
    <property type="entry name" value="Methyltransferase, putative"/>
    <property type="match status" value="1"/>
</dbReference>
<dbReference type="GO" id="GO:0000049">
    <property type="term" value="F:tRNA binding"/>
    <property type="evidence" value="ECO:0007669"/>
    <property type="project" value="TreeGrafter"/>
</dbReference>
<dbReference type="GO" id="GO:0005634">
    <property type="term" value="C:nucleus"/>
    <property type="evidence" value="ECO:0007669"/>
    <property type="project" value="TreeGrafter"/>
</dbReference>
<dbReference type="VEuPathDB" id="PlasmoDB:PRELSG_0611600"/>
<dbReference type="Gene3D" id="3.40.50.150">
    <property type="entry name" value="Vaccinia Virus protein VP39"/>
    <property type="match status" value="1"/>
</dbReference>
<dbReference type="Gene3D" id="2.60.120.590">
    <property type="entry name" value="Alpha-ketoglutarate-dependent dioxygenase AlkB-like"/>
    <property type="match status" value="1"/>
</dbReference>
<dbReference type="Pfam" id="PF08241">
    <property type="entry name" value="Methyltransf_11"/>
    <property type="match status" value="1"/>
</dbReference>
<dbReference type="PANTHER" id="PTHR13069:SF21">
    <property type="entry name" value="ALKYLATED DNA REPAIR PROTEIN ALKB HOMOLOG 8"/>
    <property type="match status" value="1"/>
</dbReference>
<dbReference type="InterPro" id="IPR051422">
    <property type="entry name" value="AlkB_tRNA_MeTrf/Diox"/>
</dbReference>
<dbReference type="GO" id="GO:0002098">
    <property type="term" value="P:tRNA wobble uridine modification"/>
    <property type="evidence" value="ECO:0007669"/>
    <property type="project" value="TreeGrafter"/>
</dbReference>
<dbReference type="InterPro" id="IPR037151">
    <property type="entry name" value="AlkB-like_sf"/>
</dbReference>
<keyword evidence="5" id="KW-1185">Reference proteome</keyword>
<dbReference type="GO" id="GO:0008757">
    <property type="term" value="F:S-adenosylmethionine-dependent methyltransferase activity"/>
    <property type="evidence" value="ECO:0007669"/>
    <property type="project" value="InterPro"/>
</dbReference>
<dbReference type="PANTHER" id="PTHR13069">
    <property type="entry name" value="ALKYLATED DNA REPAIR PROTEIN ALKB HOMOLOG 8"/>
    <property type="match status" value="1"/>
</dbReference>
<reference evidence="4 5" key="1">
    <citation type="submission" date="2015-04" db="EMBL/GenBank/DDBJ databases">
        <authorList>
            <consortium name="Pathogen Informatics"/>
        </authorList>
    </citation>
    <scope>NUCLEOTIDE SEQUENCE [LARGE SCALE GENOMIC DNA]</scope>
    <source>
        <strain evidence="4 5">SGS1</strain>
    </source>
</reference>
<dbReference type="CDD" id="cd02440">
    <property type="entry name" value="AdoMet_MTases"/>
    <property type="match status" value="1"/>
</dbReference>
<dbReference type="GO" id="GO:0030488">
    <property type="term" value="P:tRNA methylation"/>
    <property type="evidence" value="ECO:0007669"/>
    <property type="project" value="TreeGrafter"/>
</dbReference>
<name>A0A1J1H6T3_PLARL</name>
<dbReference type="GO" id="GO:0005737">
    <property type="term" value="C:cytoplasm"/>
    <property type="evidence" value="ECO:0007669"/>
    <property type="project" value="TreeGrafter"/>
</dbReference>
<evidence type="ECO:0000259" key="3">
    <source>
        <dbReference type="Pfam" id="PF08241"/>
    </source>
</evidence>
<dbReference type="KEGG" id="prel:PRELSG_0611600"/>
<dbReference type="AlphaFoldDB" id="A0A1J1H6T3"/>
<evidence type="ECO:0000313" key="4">
    <source>
        <dbReference type="EMBL" id="CRG99141.1"/>
    </source>
</evidence>
<evidence type="ECO:0000256" key="2">
    <source>
        <dbReference type="ARBA" id="ARBA00022679"/>
    </source>
</evidence>
<evidence type="ECO:0000313" key="5">
    <source>
        <dbReference type="Proteomes" id="UP000220158"/>
    </source>
</evidence>
<dbReference type="EMBL" id="LN835301">
    <property type="protein sequence ID" value="CRG99141.1"/>
    <property type="molecule type" value="Genomic_DNA"/>
</dbReference>
<sequence>MKFIKLSLNSYPVKFYNKTYKITNILKLNGIGLKNSEEEEIKNYLIKFDLNCMTYLIDSQDIIYLEFYKKKDCQSLFNFFNNNERNGNTLNKYDITAEYANIRYEINNNVSNKYTKNYSSILKCNESISIYRNVIDKKISDEIIQNYKSSQWLKYTKNNEINICHYFCRTIPNKIYKSYCIKNLTSFFSSEFLKKIKSVFNGREPNQVSVLNCHTKKSIEYVIESSFIFENEIAFLVLENDLPISFFDIRNNSKMNLLISSNTLLRINGNSRYELIFGIPKKKSIHLEDTVIDRKNSYLIIFRFIKDDLENILTEKKKIEKNKNEKQEKTCVSVDINNFSSENLEKKYVLDVYNQIAQHFDHTRYRTWKNVENLINEEKEGNMIIDIGCGSGKHLGVSSKYFFWGLDFSLYLLKIAQKKKNTDLFLANCVNIPLRSNLADLCISIAVIHHIGTHEKRKKAIDEMVRCTKIGGRILIYVWAYEQQDNIVGNRQFDSQDIFVPWYLQQQYTTKESEEGEYNSHPFKKDLLKLQRYYHVFKKEEIYELCRSVNGVNVEEIYFDCNNWGVILRKIF</sequence>
<dbReference type="InterPro" id="IPR013216">
    <property type="entry name" value="Methyltransf_11"/>
</dbReference>
<keyword evidence="1 4" id="KW-0489">Methyltransferase</keyword>
<dbReference type="OMA" id="NNWAILL"/>
<gene>
    <name evidence="4" type="ORF">PRELSG_0611600</name>
</gene>
<proteinExistence type="predicted"/>
<dbReference type="GO" id="GO:0106335">
    <property type="term" value="F:tRNA (5-carboxymethyluridine(34)-5-O)-methyltransferase activity"/>
    <property type="evidence" value="ECO:0007669"/>
    <property type="project" value="TreeGrafter"/>
</dbReference>
<feature type="domain" description="Methyltransferase type 11" evidence="3">
    <location>
        <begin position="385"/>
        <end position="476"/>
    </location>
</feature>
<dbReference type="InterPro" id="IPR029063">
    <property type="entry name" value="SAM-dependent_MTases_sf"/>
</dbReference>
<dbReference type="Proteomes" id="UP000220158">
    <property type="component" value="Chromosome 6"/>
</dbReference>
<dbReference type="RefSeq" id="XP_028532149.1">
    <property type="nucleotide sequence ID" value="XM_028675574.1"/>
</dbReference>
<dbReference type="GeneID" id="39735242"/>
<dbReference type="OrthoDB" id="271595at2759"/>
<protein>
    <submittedName>
        <fullName evidence="4">Methyltransferase, putative</fullName>
    </submittedName>
</protein>
<dbReference type="SUPFAM" id="SSF53335">
    <property type="entry name" value="S-adenosyl-L-methionine-dependent methyltransferases"/>
    <property type="match status" value="1"/>
</dbReference>